<dbReference type="InterPro" id="IPR050559">
    <property type="entry name" value="P-Pant_transferase_sf"/>
</dbReference>
<dbReference type="GO" id="GO:0008897">
    <property type="term" value="F:holo-[acyl-carrier-protein] synthase activity"/>
    <property type="evidence" value="ECO:0007669"/>
    <property type="project" value="InterPro"/>
</dbReference>
<dbReference type="RefSeq" id="WP_075125281.1">
    <property type="nucleotide sequence ID" value="NZ_MSIE01000014.1"/>
</dbReference>
<dbReference type="InterPro" id="IPR055066">
    <property type="entry name" value="AASDHPPT_N"/>
</dbReference>
<evidence type="ECO:0000259" key="3">
    <source>
        <dbReference type="Pfam" id="PF01648"/>
    </source>
</evidence>
<evidence type="ECO:0000256" key="2">
    <source>
        <dbReference type="ARBA" id="ARBA00022679"/>
    </source>
</evidence>
<dbReference type="GO" id="GO:0000287">
    <property type="term" value="F:magnesium ion binding"/>
    <property type="evidence" value="ECO:0007669"/>
    <property type="project" value="InterPro"/>
</dbReference>
<dbReference type="STRING" id="1912961.BU204_09805"/>
<proteinExistence type="inferred from homology"/>
<evidence type="ECO:0000313" key="5">
    <source>
        <dbReference type="EMBL" id="OLF17776.1"/>
    </source>
</evidence>
<protein>
    <submittedName>
        <fullName evidence="5">Uncharacterized protein</fullName>
    </submittedName>
</protein>
<dbReference type="EMBL" id="MSIE01000014">
    <property type="protein sequence ID" value="OLF17776.1"/>
    <property type="molecule type" value="Genomic_DNA"/>
</dbReference>
<comment type="similarity">
    <text evidence="1">Belongs to the P-Pant transferase superfamily. Gsp/Sfp/HetI/AcpT family.</text>
</comment>
<name>A0A1Q8CTU9_9PSEU</name>
<dbReference type="GO" id="GO:0005829">
    <property type="term" value="C:cytosol"/>
    <property type="evidence" value="ECO:0007669"/>
    <property type="project" value="TreeGrafter"/>
</dbReference>
<feature type="domain" description="4'-phosphopantetheinyl transferase N-terminal" evidence="4">
    <location>
        <begin position="16"/>
        <end position="102"/>
    </location>
</feature>
<reference evidence="5 6" key="1">
    <citation type="submission" date="2016-12" db="EMBL/GenBank/DDBJ databases">
        <title>The draft genome sequence of Actinophytocola sp. 11-183.</title>
        <authorList>
            <person name="Wang W."/>
            <person name="Yuan L."/>
        </authorList>
    </citation>
    <scope>NUCLEOTIDE SEQUENCE [LARGE SCALE GENOMIC DNA]</scope>
    <source>
        <strain evidence="5 6">11-183</strain>
    </source>
</reference>
<keyword evidence="2" id="KW-0808">Transferase</keyword>
<feature type="domain" description="4'-phosphopantetheinyl transferase" evidence="3">
    <location>
        <begin position="107"/>
        <end position="186"/>
    </location>
</feature>
<evidence type="ECO:0000256" key="1">
    <source>
        <dbReference type="ARBA" id="ARBA00010990"/>
    </source>
</evidence>
<dbReference type="AlphaFoldDB" id="A0A1Q8CTU9"/>
<accession>A0A1Q8CTU9</accession>
<organism evidence="5 6">
    <name type="scientific">Actinophytocola xanthii</name>
    <dbReference type="NCBI Taxonomy" id="1912961"/>
    <lineage>
        <taxon>Bacteria</taxon>
        <taxon>Bacillati</taxon>
        <taxon>Actinomycetota</taxon>
        <taxon>Actinomycetes</taxon>
        <taxon>Pseudonocardiales</taxon>
        <taxon>Pseudonocardiaceae</taxon>
    </lineage>
</organism>
<dbReference type="OrthoDB" id="190168at2"/>
<sequence length="235" mass="25587">MRCDVWWARPAAASPRLLALLDEAERERYGNYRREVDKLRFLTGRTLIRAVAAQWLGTAPEEVALDASCYDCGRPHGKPRVVAQGAPQVSISHSGQWVALAVVAEVPVGVDVEEIRAAEVADLARISFSTAERTAFARLTEPEQRAAFFTYWARKEAVVKATGRGMSVAMSKFTLTAHDQPPAVLASETPEVDPARVRMADLAPGEGYRASVAVFADEPPEVVERQADDLIGSLG</sequence>
<dbReference type="SUPFAM" id="SSF56214">
    <property type="entry name" value="4'-phosphopantetheinyl transferase"/>
    <property type="match status" value="2"/>
</dbReference>
<dbReference type="Gene3D" id="3.90.470.20">
    <property type="entry name" value="4'-phosphopantetheinyl transferase domain"/>
    <property type="match status" value="2"/>
</dbReference>
<dbReference type="InterPro" id="IPR037143">
    <property type="entry name" value="4-PPantetheinyl_Trfase_dom_sf"/>
</dbReference>
<evidence type="ECO:0000313" key="6">
    <source>
        <dbReference type="Proteomes" id="UP000185596"/>
    </source>
</evidence>
<dbReference type="GO" id="GO:0019878">
    <property type="term" value="P:lysine biosynthetic process via aminoadipic acid"/>
    <property type="evidence" value="ECO:0007669"/>
    <property type="project" value="TreeGrafter"/>
</dbReference>
<gene>
    <name evidence="5" type="ORF">BU204_09805</name>
</gene>
<dbReference type="PANTHER" id="PTHR12215">
    <property type="entry name" value="PHOSPHOPANTETHEINE TRANSFERASE"/>
    <property type="match status" value="1"/>
</dbReference>
<dbReference type="Pfam" id="PF01648">
    <property type="entry name" value="ACPS"/>
    <property type="match status" value="1"/>
</dbReference>
<dbReference type="PANTHER" id="PTHR12215:SF10">
    <property type="entry name" value="L-AMINOADIPATE-SEMIALDEHYDE DEHYDROGENASE-PHOSPHOPANTETHEINYL TRANSFERASE"/>
    <property type="match status" value="1"/>
</dbReference>
<dbReference type="Pfam" id="PF22624">
    <property type="entry name" value="AASDHPPT_N"/>
    <property type="match status" value="1"/>
</dbReference>
<dbReference type="Proteomes" id="UP000185596">
    <property type="component" value="Unassembled WGS sequence"/>
</dbReference>
<keyword evidence="6" id="KW-1185">Reference proteome</keyword>
<comment type="caution">
    <text evidence="5">The sequence shown here is derived from an EMBL/GenBank/DDBJ whole genome shotgun (WGS) entry which is preliminary data.</text>
</comment>
<dbReference type="InterPro" id="IPR008278">
    <property type="entry name" value="4-PPantetheinyl_Trfase_dom"/>
</dbReference>
<evidence type="ECO:0000259" key="4">
    <source>
        <dbReference type="Pfam" id="PF22624"/>
    </source>
</evidence>